<feature type="domain" description="Apple" evidence="5">
    <location>
        <begin position="346"/>
        <end position="381"/>
    </location>
</feature>
<organism evidence="6 8">
    <name type="scientific">Mesorhizobium plurifarium</name>
    <dbReference type="NCBI Taxonomy" id="69974"/>
    <lineage>
        <taxon>Bacteria</taxon>
        <taxon>Pseudomonadati</taxon>
        <taxon>Pseudomonadota</taxon>
        <taxon>Alphaproteobacteria</taxon>
        <taxon>Hyphomicrobiales</taxon>
        <taxon>Phyllobacteriaceae</taxon>
        <taxon>Mesorhizobium</taxon>
    </lineage>
</organism>
<evidence type="ECO:0000313" key="9">
    <source>
        <dbReference type="Proteomes" id="UP000046122"/>
    </source>
</evidence>
<name>A0A090DAC7_MESPL</name>
<evidence type="ECO:0000313" key="8">
    <source>
        <dbReference type="Proteomes" id="UP000045285"/>
    </source>
</evidence>
<feature type="domain" description="Apple" evidence="5">
    <location>
        <begin position="267"/>
        <end position="303"/>
    </location>
</feature>
<evidence type="ECO:0000256" key="1">
    <source>
        <dbReference type="ARBA" id="ARBA00022737"/>
    </source>
</evidence>
<feature type="region of interest" description="Disordered" evidence="3">
    <location>
        <begin position="81"/>
        <end position="129"/>
    </location>
</feature>
<keyword evidence="4" id="KW-0812">Transmembrane</keyword>
<evidence type="ECO:0000259" key="5">
    <source>
        <dbReference type="Pfam" id="PF00024"/>
    </source>
</evidence>
<dbReference type="Proteomes" id="UP000045285">
    <property type="component" value="Unassembled WGS sequence"/>
</dbReference>
<protein>
    <recommendedName>
        <fullName evidence="5">Apple domain-containing protein</fullName>
    </recommendedName>
</protein>
<dbReference type="InterPro" id="IPR003609">
    <property type="entry name" value="Pan_app"/>
</dbReference>
<feature type="compositionally biased region" description="Basic and acidic residues" evidence="3">
    <location>
        <begin position="85"/>
        <end position="98"/>
    </location>
</feature>
<keyword evidence="1" id="KW-0677">Repeat</keyword>
<keyword evidence="8" id="KW-1185">Reference proteome</keyword>
<dbReference type="GO" id="GO:0006508">
    <property type="term" value="P:proteolysis"/>
    <property type="evidence" value="ECO:0007669"/>
    <property type="project" value="InterPro"/>
</dbReference>
<evidence type="ECO:0000256" key="3">
    <source>
        <dbReference type="SAM" id="MobiDB-lite"/>
    </source>
</evidence>
<dbReference type="EMBL" id="CCNE01000006">
    <property type="protein sequence ID" value="CDX51887.1"/>
    <property type="molecule type" value="Genomic_DNA"/>
</dbReference>
<dbReference type="AlphaFoldDB" id="A0A090DAC7"/>
<reference evidence="8" key="1">
    <citation type="submission" date="2014-08" db="EMBL/GenBank/DDBJ databases">
        <authorList>
            <person name="Moulin L."/>
        </authorList>
    </citation>
    <scope>NUCLEOTIDE SEQUENCE [LARGE SCALE GENOMIC DNA]</scope>
</reference>
<evidence type="ECO:0000313" key="7">
    <source>
        <dbReference type="EMBL" id="CDX51887.1"/>
    </source>
</evidence>
<reference evidence="6 9" key="2">
    <citation type="submission" date="2014-08" db="EMBL/GenBank/DDBJ databases">
        <authorList>
            <person name="Moulin Lionel"/>
        </authorList>
    </citation>
    <scope>NUCLEOTIDE SEQUENCE [LARGE SCALE GENOMIC DNA]</scope>
</reference>
<accession>A0A090DAC7</accession>
<evidence type="ECO:0000256" key="2">
    <source>
        <dbReference type="ARBA" id="ARBA00023157"/>
    </source>
</evidence>
<sequence length="397" mass="42380">MVASVLVRHNTALLEKAVDLVVKQAAIPTLEAEAAAYDRMARANAFRRIMTGLAVAVAAVGIGYGAALFFGREAKLPPVVVEKPSPLDKRTDRIEPSETTHPPNSDRPAPIPEAKPANPSPGPVGNDKTTVDFNKFLTREIDFEGAHWTLTSGHYFTEENDPTWDRAWCYTRRLINGVDVNADLVTRSTPTAVPEAPIASPATLASIGLNDNSAVELASKCAWLDGKTFSAAEYQLPAGRAEAAKKLIVQDGWDAMGFDLPGMPLMNVSFDQCQTRCEGDGQCQAITYDKKHSACFMKGDASILVRAPDAAAAAKPSVASKVQLSSLVFYKNTVVVGESYSNEPGSYANCVLACAADQKCQGFNFDSPNNMCSLLDQVSSLSVFKGVQSGSKAAGNQ</sequence>
<proteinExistence type="predicted"/>
<dbReference type="InterPro" id="IPR000177">
    <property type="entry name" value="Apple"/>
</dbReference>
<dbReference type="GO" id="GO:0005576">
    <property type="term" value="C:extracellular region"/>
    <property type="evidence" value="ECO:0007669"/>
    <property type="project" value="InterPro"/>
</dbReference>
<dbReference type="Gene3D" id="3.50.4.10">
    <property type="entry name" value="Hepatocyte Growth Factor"/>
    <property type="match status" value="2"/>
</dbReference>
<dbReference type="Proteomes" id="UP000046122">
    <property type="component" value="Unassembled WGS sequence"/>
</dbReference>
<keyword evidence="2" id="KW-1015">Disulfide bond</keyword>
<keyword evidence="4" id="KW-1133">Transmembrane helix</keyword>
<dbReference type="CDD" id="cd01100">
    <property type="entry name" value="APPLE_Factor_XI_like"/>
    <property type="match status" value="1"/>
</dbReference>
<feature type="compositionally biased region" description="Pro residues" evidence="3">
    <location>
        <begin position="109"/>
        <end position="122"/>
    </location>
</feature>
<feature type="transmembrane region" description="Helical" evidence="4">
    <location>
        <begin position="49"/>
        <end position="70"/>
    </location>
</feature>
<evidence type="ECO:0000256" key="4">
    <source>
        <dbReference type="SAM" id="Phobius"/>
    </source>
</evidence>
<keyword evidence="4" id="KW-0472">Membrane</keyword>
<evidence type="ECO:0000313" key="6">
    <source>
        <dbReference type="EMBL" id="CDX12071.1"/>
    </source>
</evidence>
<dbReference type="Pfam" id="PF00024">
    <property type="entry name" value="PAN_1"/>
    <property type="match status" value="2"/>
</dbReference>
<gene>
    <name evidence="6" type="ORF">MPL3356_110317</name>
    <name evidence="7" type="ORF">MPL3365_140094</name>
</gene>
<dbReference type="EMBL" id="CCMZ01000003">
    <property type="protein sequence ID" value="CDX12071.1"/>
    <property type="molecule type" value="Genomic_DNA"/>
</dbReference>